<protein>
    <recommendedName>
        <fullName evidence="2">SCP domain-containing protein</fullName>
    </recommendedName>
</protein>
<feature type="domain" description="SCP" evidence="2">
    <location>
        <begin position="67"/>
        <end position="172"/>
    </location>
</feature>
<dbReference type="AlphaFoldDB" id="A0A1F7GHJ8"/>
<dbReference type="PANTHER" id="PTHR31157:SF1">
    <property type="entry name" value="SCP DOMAIN-CONTAINING PROTEIN"/>
    <property type="match status" value="1"/>
</dbReference>
<evidence type="ECO:0000313" key="3">
    <source>
        <dbReference type="EMBL" id="OGK18234.1"/>
    </source>
</evidence>
<dbReference type="Pfam" id="PF00188">
    <property type="entry name" value="CAP"/>
    <property type="match status" value="1"/>
</dbReference>
<organism evidence="3 4">
    <name type="scientific">Candidatus Roizmanbacteria bacterium RIFCSPHIGHO2_01_FULL_39_8</name>
    <dbReference type="NCBI Taxonomy" id="1802033"/>
    <lineage>
        <taxon>Bacteria</taxon>
        <taxon>Candidatus Roizmaniibacteriota</taxon>
    </lineage>
</organism>
<dbReference type="EMBL" id="MFZI01000072">
    <property type="protein sequence ID" value="OGK18234.1"/>
    <property type="molecule type" value="Genomic_DNA"/>
</dbReference>
<dbReference type="PANTHER" id="PTHR31157">
    <property type="entry name" value="SCP DOMAIN-CONTAINING PROTEIN"/>
    <property type="match status" value="1"/>
</dbReference>
<gene>
    <name evidence="3" type="ORF">A2866_05115</name>
</gene>
<accession>A0A1F7GHJ8</accession>
<dbReference type="Gene3D" id="3.40.33.10">
    <property type="entry name" value="CAP"/>
    <property type="match status" value="1"/>
</dbReference>
<dbReference type="InterPro" id="IPR014044">
    <property type="entry name" value="CAP_dom"/>
</dbReference>
<dbReference type="InterPro" id="IPR035940">
    <property type="entry name" value="CAP_sf"/>
</dbReference>
<keyword evidence="1" id="KW-1133">Transmembrane helix</keyword>
<feature type="transmembrane region" description="Helical" evidence="1">
    <location>
        <begin position="29"/>
        <end position="47"/>
    </location>
</feature>
<dbReference type="SUPFAM" id="SSF55797">
    <property type="entry name" value="PR-1-like"/>
    <property type="match status" value="1"/>
</dbReference>
<sequence length="292" mass="32903">MKSIRHFLGHLFTPKETNNFRARVLHAKFLTYYLIFFLVLGFGIKLISNHSGQVLGYATDITKEKLLELTNEVRIKNDAQRLNYNQQLELAAQKKAADMFAKNYWSHYSPEGKTPWDFILGAGYNYEFAGENLAKNFLFSQGVIDAWMNSPTHKENIVRRDYSQVGFAVVNGILNGEETTLVVQMFGKPLESTSAIKNPRTDNVIPKTQTVALEHNSQSNILGKKLSSANLAGISLDINIFFLSFFLVSLILDLYFALRLGIIRITGKNFAHIIFISSILVGVFILTKGSIL</sequence>
<reference evidence="3 4" key="1">
    <citation type="journal article" date="2016" name="Nat. Commun.">
        <title>Thousands of microbial genomes shed light on interconnected biogeochemical processes in an aquifer system.</title>
        <authorList>
            <person name="Anantharaman K."/>
            <person name="Brown C.T."/>
            <person name="Hug L.A."/>
            <person name="Sharon I."/>
            <person name="Castelle C.J."/>
            <person name="Probst A.J."/>
            <person name="Thomas B.C."/>
            <person name="Singh A."/>
            <person name="Wilkins M.J."/>
            <person name="Karaoz U."/>
            <person name="Brodie E.L."/>
            <person name="Williams K.H."/>
            <person name="Hubbard S.S."/>
            <person name="Banfield J.F."/>
        </authorList>
    </citation>
    <scope>NUCLEOTIDE SEQUENCE [LARGE SCALE GENOMIC DNA]</scope>
</reference>
<keyword evidence="1" id="KW-0812">Transmembrane</keyword>
<evidence type="ECO:0000313" key="4">
    <source>
        <dbReference type="Proteomes" id="UP000177026"/>
    </source>
</evidence>
<feature type="transmembrane region" description="Helical" evidence="1">
    <location>
        <begin position="270"/>
        <end position="291"/>
    </location>
</feature>
<keyword evidence="1" id="KW-0472">Membrane</keyword>
<evidence type="ECO:0000256" key="1">
    <source>
        <dbReference type="SAM" id="Phobius"/>
    </source>
</evidence>
<comment type="caution">
    <text evidence="3">The sequence shown here is derived from an EMBL/GenBank/DDBJ whole genome shotgun (WGS) entry which is preliminary data.</text>
</comment>
<dbReference type="Proteomes" id="UP000177026">
    <property type="component" value="Unassembled WGS sequence"/>
</dbReference>
<dbReference type="CDD" id="cd05379">
    <property type="entry name" value="CAP_bacterial"/>
    <property type="match status" value="1"/>
</dbReference>
<name>A0A1F7GHJ8_9BACT</name>
<proteinExistence type="predicted"/>
<feature type="transmembrane region" description="Helical" evidence="1">
    <location>
        <begin position="238"/>
        <end position="258"/>
    </location>
</feature>
<evidence type="ECO:0000259" key="2">
    <source>
        <dbReference type="Pfam" id="PF00188"/>
    </source>
</evidence>